<feature type="chain" id="PRO_5043987933" evidence="3">
    <location>
        <begin position="20"/>
        <end position="313"/>
    </location>
</feature>
<organism evidence="4 5">
    <name type="scientific">Lymnaea stagnalis</name>
    <name type="common">Great pond snail</name>
    <name type="synonym">Helix stagnalis</name>
    <dbReference type="NCBI Taxonomy" id="6523"/>
    <lineage>
        <taxon>Eukaryota</taxon>
        <taxon>Metazoa</taxon>
        <taxon>Spiralia</taxon>
        <taxon>Lophotrochozoa</taxon>
        <taxon>Mollusca</taxon>
        <taxon>Gastropoda</taxon>
        <taxon>Heterobranchia</taxon>
        <taxon>Euthyneura</taxon>
        <taxon>Panpulmonata</taxon>
        <taxon>Hygrophila</taxon>
        <taxon>Lymnaeoidea</taxon>
        <taxon>Lymnaeidae</taxon>
        <taxon>Lymnaea</taxon>
    </lineage>
</organism>
<gene>
    <name evidence="4" type="ORF">GSLYS_00008022001</name>
</gene>
<evidence type="ECO:0000313" key="4">
    <source>
        <dbReference type="EMBL" id="CAL1534062.1"/>
    </source>
</evidence>
<evidence type="ECO:0000256" key="3">
    <source>
        <dbReference type="SAM" id="SignalP"/>
    </source>
</evidence>
<evidence type="ECO:0000256" key="1">
    <source>
        <dbReference type="SAM" id="MobiDB-lite"/>
    </source>
</evidence>
<feature type="signal peptide" evidence="3">
    <location>
        <begin position="1"/>
        <end position="19"/>
    </location>
</feature>
<dbReference type="EMBL" id="CAXITT010000160">
    <property type="protein sequence ID" value="CAL1534062.1"/>
    <property type="molecule type" value="Genomic_DNA"/>
</dbReference>
<dbReference type="Proteomes" id="UP001497497">
    <property type="component" value="Unassembled WGS sequence"/>
</dbReference>
<feature type="region of interest" description="Disordered" evidence="1">
    <location>
        <begin position="234"/>
        <end position="255"/>
    </location>
</feature>
<protein>
    <submittedName>
        <fullName evidence="4">Uncharacterized protein</fullName>
    </submittedName>
</protein>
<evidence type="ECO:0000313" key="5">
    <source>
        <dbReference type="Proteomes" id="UP001497497"/>
    </source>
</evidence>
<keyword evidence="2" id="KW-1133">Transmembrane helix</keyword>
<reference evidence="4 5" key="1">
    <citation type="submission" date="2024-04" db="EMBL/GenBank/DDBJ databases">
        <authorList>
            <consortium name="Genoscope - CEA"/>
            <person name="William W."/>
        </authorList>
    </citation>
    <scope>NUCLEOTIDE SEQUENCE [LARGE SCALE GENOMIC DNA]</scope>
</reference>
<keyword evidence="3" id="KW-0732">Signal</keyword>
<comment type="caution">
    <text evidence="4">The sequence shown here is derived from an EMBL/GenBank/DDBJ whole genome shotgun (WGS) entry which is preliminary data.</text>
</comment>
<keyword evidence="2" id="KW-0812">Transmembrane</keyword>
<sequence>MQYFIKLLSVICVIAFIHGKNITLLDYGFEPYPLTCRHGYHTLVLTCLVNYSKHEFVSHVEFRKQNPTDGGSTHFCHFNITSKCVPIGTSPDCVSVGLDAVKITVKVNASKEYSDANITAILFGKDRTDSIPSNTLKLPEITETSSECRFTNDSGEKINTNGNSPYWWILLIIPISVFLLLAIFVFANHKRQKQVSISLTTEMGSIKASDDPPPAESTELQTWEASSSALQTLPVSNNQKRPKQKEPTQVQDFVEDGTPIVLESDGEKKFDQEPTQVTVFVEDGTPIVVESDGVTKFDQFVPRVEARENSEIN</sequence>
<dbReference type="AlphaFoldDB" id="A0AAV2HKQ2"/>
<name>A0AAV2HKQ2_LYMST</name>
<accession>A0AAV2HKQ2</accession>
<keyword evidence="2" id="KW-0472">Membrane</keyword>
<evidence type="ECO:0000256" key="2">
    <source>
        <dbReference type="SAM" id="Phobius"/>
    </source>
</evidence>
<keyword evidence="5" id="KW-1185">Reference proteome</keyword>
<proteinExistence type="predicted"/>
<feature type="transmembrane region" description="Helical" evidence="2">
    <location>
        <begin position="166"/>
        <end position="187"/>
    </location>
</feature>